<name>A0A6A6VEB5_9PLEO</name>
<keyword evidence="3" id="KW-1185">Reference proteome</keyword>
<protein>
    <recommendedName>
        <fullName evidence="4">C3H1-type domain-containing protein</fullName>
    </recommendedName>
</protein>
<feature type="region of interest" description="Disordered" evidence="1">
    <location>
        <begin position="294"/>
        <end position="351"/>
    </location>
</feature>
<gene>
    <name evidence="2" type="ORF">M011DRAFT_458293</name>
</gene>
<feature type="compositionally biased region" description="Basic and acidic residues" evidence="1">
    <location>
        <begin position="301"/>
        <end position="310"/>
    </location>
</feature>
<organism evidence="2 3">
    <name type="scientific">Sporormia fimetaria CBS 119925</name>
    <dbReference type="NCBI Taxonomy" id="1340428"/>
    <lineage>
        <taxon>Eukaryota</taxon>
        <taxon>Fungi</taxon>
        <taxon>Dikarya</taxon>
        <taxon>Ascomycota</taxon>
        <taxon>Pezizomycotina</taxon>
        <taxon>Dothideomycetes</taxon>
        <taxon>Pleosporomycetidae</taxon>
        <taxon>Pleosporales</taxon>
        <taxon>Sporormiaceae</taxon>
        <taxon>Sporormia</taxon>
    </lineage>
</organism>
<feature type="compositionally biased region" description="Low complexity" evidence="1">
    <location>
        <begin position="767"/>
        <end position="779"/>
    </location>
</feature>
<evidence type="ECO:0000313" key="3">
    <source>
        <dbReference type="Proteomes" id="UP000799440"/>
    </source>
</evidence>
<dbReference type="EMBL" id="MU006571">
    <property type="protein sequence ID" value="KAF2747890.1"/>
    <property type="molecule type" value="Genomic_DNA"/>
</dbReference>
<dbReference type="Proteomes" id="UP000799440">
    <property type="component" value="Unassembled WGS sequence"/>
</dbReference>
<dbReference type="OrthoDB" id="3801107at2759"/>
<feature type="region of interest" description="Disordered" evidence="1">
    <location>
        <begin position="740"/>
        <end position="798"/>
    </location>
</feature>
<reference evidence="2" key="1">
    <citation type="journal article" date="2020" name="Stud. Mycol.">
        <title>101 Dothideomycetes genomes: a test case for predicting lifestyles and emergence of pathogens.</title>
        <authorList>
            <person name="Haridas S."/>
            <person name="Albert R."/>
            <person name="Binder M."/>
            <person name="Bloem J."/>
            <person name="Labutti K."/>
            <person name="Salamov A."/>
            <person name="Andreopoulos B."/>
            <person name="Baker S."/>
            <person name="Barry K."/>
            <person name="Bills G."/>
            <person name="Bluhm B."/>
            <person name="Cannon C."/>
            <person name="Castanera R."/>
            <person name="Culley D."/>
            <person name="Daum C."/>
            <person name="Ezra D."/>
            <person name="Gonzalez J."/>
            <person name="Henrissat B."/>
            <person name="Kuo A."/>
            <person name="Liang C."/>
            <person name="Lipzen A."/>
            <person name="Lutzoni F."/>
            <person name="Magnuson J."/>
            <person name="Mondo S."/>
            <person name="Nolan M."/>
            <person name="Ohm R."/>
            <person name="Pangilinan J."/>
            <person name="Park H.-J."/>
            <person name="Ramirez L."/>
            <person name="Alfaro M."/>
            <person name="Sun H."/>
            <person name="Tritt A."/>
            <person name="Yoshinaga Y."/>
            <person name="Zwiers L.-H."/>
            <person name="Turgeon B."/>
            <person name="Goodwin S."/>
            <person name="Spatafora J."/>
            <person name="Crous P."/>
            <person name="Grigoriev I."/>
        </authorList>
    </citation>
    <scope>NUCLEOTIDE SEQUENCE</scope>
    <source>
        <strain evidence="2">CBS 119925</strain>
    </source>
</reference>
<feature type="region of interest" description="Disordered" evidence="1">
    <location>
        <begin position="675"/>
        <end position="699"/>
    </location>
</feature>
<feature type="region of interest" description="Disordered" evidence="1">
    <location>
        <begin position="242"/>
        <end position="271"/>
    </location>
</feature>
<feature type="compositionally biased region" description="Basic and acidic residues" evidence="1">
    <location>
        <begin position="328"/>
        <end position="338"/>
    </location>
</feature>
<feature type="compositionally biased region" description="Gly residues" evidence="1">
    <location>
        <begin position="780"/>
        <end position="789"/>
    </location>
</feature>
<feature type="compositionally biased region" description="Low complexity" evidence="1">
    <location>
        <begin position="749"/>
        <end position="758"/>
    </location>
</feature>
<dbReference type="Gene3D" id="4.10.1000.40">
    <property type="match status" value="1"/>
</dbReference>
<dbReference type="AlphaFoldDB" id="A0A6A6VEB5"/>
<proteinExistence type="predicted"/>
<evidence type="ECO:0000313" key="2">
    <source>
        <dbReference type="EMBL" id="KAF2747890.1"/>
    </source>
</evidence>
<accession>A0A6A6VEB5</accession>
<evidence type="ECO:0008006" key="4">
    <source>
        <dbReference type="Google" id="ProtNLM"/>
    </source>
</evidence>
<evidence type="ECO:0000256" key="1">
    <source>
        <dbReference type="SAM" id="MobiDB-lite"/>
    </source>
</evidence>
<sequence length="798" mass="91036">MNGYTRISSVVGPPLQGPGFQMGHQWNTTIVHTRDFIRNYGEEIATQGPDNYVRWLANHVTEGYQCQWNTGLNSMSALHALQVSLRPIYGRLDDGRPPTFERLTQIQNSRDYKILAITQFCMLHNMEPPAVDDQSRSYKWIYARARAQSSDFGHVSKVDADWESLFDPEKLKWDAIIIMTYLLCRLDDVSIALGRITKDHTQFNQYKVHVDAAHTQHPGHAEFSDIAWFYNDSDGTTGEKFTSRWAGLEPTPRDNDDPVTDDTFVPRTRRRSSEYAMRGGISITEGDHVYRWASSKSSKSGHADPVDAERVQPVAIPQETLEQLSTTYERKQRDDASPDYRSSPRTPRYATTTFRPASVPALVPASMLTHGTYTVPKPPAIPHNPSILFEDVQSGIIPPWSQEELAKIYVEDHLLLGNHYDIEAERRRQIQNRDHNITRALPYYVDLPWREMLDNGIQIEELIMYFPNHALRWPGLAFAVRDTNWHYLYHCVAGLINIVRGDHNGVMDFQEAKPMQCFLRIQQAIKEILYHPKPYRSREHDWWRLRISDKWAEDNLRVKPHALQEGGISGTVSIVQAVWDVRCPQFLERNWPFTNYVRRAVTEHNEQVALSLQNARLVIDIKVDRQTGVVTRAEAQRRQRARSDVTMLDVFDAAPGECRKGVACRRFNCKYLHPQGWQPPQQNDNQNQGQQQQQGQGNGRQVCRWKRQCTNPSCKHAHPGPAAPPDAVVNTSQECKFGNSCTQSRCNRSHSSAAAGSRGNQGGGRNNGPQQGNAPQRNGQGHGQGNGQGGRRHKRKRH</sequence>